<sequence>MLGGGIGAATMLAGEVSDLTAGAPTADHTFGNKGTTTVRIDAGASKTIYVTQRTPRRNLTCTARGTEGQRKPTLTEYRSDVTVNQWRALFTLTVQDAGEYSISCSGPSDASYGVGEHVTGSQVAHSVVGVFVVGGIGAAFVIAGLIVLAVTGIRRSRSARQPTLPAQPQQWPGRQ</sequence>
<organism evidence="2 3">
    <name type="scientific">Mycobacterium asiaticum</name>
    <dbReference type="NCBI Taxonomy" id="1790"/>
    <lineage>
        <taxon>Bacteria</taxon>
        <taxon>Bacillati</taxon>
        <taxon>Actinomycetota</taxon>
        <taxon>Actinomycetes</taxon>
        <taxon>Mycobacteriales</taxon>
        <taxon>Mycobacteriaceae</taxon>
        <taxon>Mycobacterium</taxon>
    </lineage>
</organism>
<evidence type="ECO:0000256" key="1">
    <source>
        <dbReference type="SAM" id="Phobius"/>
    </source>
</evidence>
<dbReference type="AlphaFoldDB" id="A0A1A3KQ91"/>
<evidence type="ECO:0000313" key="2">
    <source>
        <dbReference type="EMBL" id="OBJ86604.1"/>
    </source>
</evidence>
<reference evidence="2 3" key="1">
    <citation type="submission" date="2016-06" db="EMBL/GenBank/DDBJ databases">
        <authorList>
            <person name="Kjaerup R.B."/>
            <person name="Dalgaard T.S."/>
            <person name="Juul-Madsen H.R."/>
        </authorList>
    </citation>
    <scope>NUCLEOTIDE SEQUENCE [LARGE SCALE GENOMIC DNA]</scope>
    <source>
        <strain evidence="2 3">1276495.2</strain>
    </source>
</reference>
<feature type="transmembrane region" description="Helical" evidence="1">
    <location>
        <begin position="127"/>
        <end position="150"/>
    </location>
</feature>
<name>A0A1A3KQ91_MYCAS</name>
<dbReference type="EMBL" id="LZLM01000058">
    <property type="protein sequence ID" value="OBJ86604.1"/>
    <property type="molecule type" value="Genomic_DNA"/>
</dbReference>
<accession>A0A1A3KQ91</accession>
<evidence type="ECO:0000313" key="3">
    <source>
        <dbReference type="Proteomes" id="UP000093925"/>
    </source>
</evidence>
<keyword evidence="1" id="KW-0812">Transmembrane</keyword>
<protein>
    <submittedName>
        <fullName evidence="2">Uncharacterized protein</fullName>
    </submittedName>
</protein>
<keyword evidence="1" id="KW-0472">Membrane</keyword>
<gene>
    <name evidence="2" type="ORF">A5640_09540</name>
</gene>
<keyword evidence="1" id="KW-1133">Transmembrane helix</keyword>
<proteinExistence type="predicted"/>
<dbReference type="Proteomes" id="UP000093925">
    <property type="component" value="Unassembled WGS sequence"/>
</dbReference>
<comment type="caution">
    <text evidence="2">The sequence shown here is derived from an EMBL/GenBank/DDBJ whole genome shotgun (WGS) entry which is preliminary data.</text>
</comment>